<dbReference type="EMBL" id="CM000440">
    <property type="protein sequence ID" value="EDK88159.1"/>
    <property type="molecule type" value="Genomic_DNA"/>
</dbReference>
<proteinExistence type="predicted"/>
<dbReference type="Proteomes" id="UP000001921">
    <property type="component" value="Chromosome"/>
</dbReference>
<evidence type="ECO:0000313" key="1">
    <source>
        <dbReference type="EMBL" id="EDK88159.1"/>
    </source>
</evidence>
<reference evidence="1" key="2">
    <citation type="submission" date="2007-05" db="EMBL/GenBank/DDBJ databases">
        <title>Genome sequence of Fusobacterium nucleatum subspecies polymorphum - a genetically tractable Fusobacterium.</title>
        <authorList>
            <person name="Karpathy S.E."/>
            <person name="Xiang Q."/>
            <person name="Gioia J."/>
            <person name="Jiang H."/>
            <person name="Liu Y."/>
            <person name="Petrosino J.F."/>
            <person name="Yerrapragada S."/>
            <person name="Fox G.E."/>
            <person name="Kinder Haake S."/>
            <person name="Weinstock G.M."/>
            <person name="Highlander S.K."/>
        </authorList>
    </citation>
    <scope>NUCLEOTIDE SEQUENCE [LARGE SCALE GENOMIC DNA]</scope>
    <source>
        <strain evidence="1">ATCC 10953</strain>
    </source>
</reference>
<gene>
    <name evidence="1" type="ORF">FNP_0345</name>
</gene>
<sequence length="100" mass="11624">MKLLNIFKKIKEILIMIVERKYTIKVNDIGTKDNVLKKLEEALQNNKSCDIVNLCTDEEIFKGLKVVSINKEKTEVIFKNLRGYELPPHTISNISEIKVY</sequence>
<organism evidence="1">
    <name type="scientific">Fusobacterium polymorphum ATCC 10953</name>
    <dbReference type="NCBI Taxonomy" id="393480"/>
    <lineage>
        <taxon>Bacteria</taxon>
        <taxon>Fusobacteriati</taxon>
        <taxon>Fusobacteriota</taxon>
        <taxon>Fusobacteriia</taxon>
        <taxon>Fusobacteriales</taxon>
        <taxon>Fusobacteriaceae</taxon>
        <taxon>Fusobacterium</taxon>
    </lineage>
</organism>
<accession>A5TTD4</accession>
<protein>
    <submittedName>
        <fullName evidence="1">Uncharacterized protein</fullName>
    </submittedName>
</protein>
<dbReference type="AlphaFoldDB" id="A5TTD4"/>
<reference evidence="1" key="1">
    <citation type="submission" date="2006-07" db="EMBL/GenBank/DDBJ databases">
        <authorList>
            <person name="Qin X."/>
            <person name="Weinstock G.M."/>
        </authorList>
    </citation>
    <scope>NUCLEOTIDE SEQUENCE [LARGE SCALE GENOMIC DNA]</scope>
    <source>
        <strain evidence="1">ATCC 10953</strain>
    </source>
</reference>
<name>A5TTD4_FUSNP</name>
<dbReference type="HOGENOM" id="CLU_2301763_0_0_0"/>